<keyword evidence="6 10" id="KW-1278">Translocase</keyword>
<name>A0A934WT42_9FIRM</name>
<comment type="caution">
    <text evidence="10">Lacks conserved residue(s) required for the propagation of feature annotation.</text>
</comment>
<evidence type="ECO:0000256" key="9">
    <source>
        <dbReference type="ARBA" id="ARBA00023136"/>
    </source>
</evidence>
<gene>
    <name evidence="10" type="primary">rnfD</name>
    <name evidence="11" type="ORF">JKK62_12545</name>
</gene>
<keyword evidence="7 10" id="KW-0249">Electron transport</keyword>
<dbReference type="Proteomes" id="UP000633365">
    <property type="component" value="Unassembled WGS sequence"/>
</dbReference>
<reference evidence="11" key="1">
    <citation type="submission" date="2021-01" db="EMBL/GenBank/DDBJ databases">
        <title>Genome public.</title>
        <authorList>
            <person name="Liu C."/>
            <person name="Sun Q."/>
        </authorList>
    </citation>
    <scope>NUCLEOTIDE SEQUENCE</scope>
    <source>
        <strain evidence="11">M6</strain>
    </source>
</reference>
<dbReference type="PANTHER" id="PTHR30578:SF0">
    <property type="entry name" value="ION-TRANSLOCATING OXIDOREDUCTASE COMPLEX SUBUNIT D"/>
    <property type="match status" value="1"/>
</dbReference>
<evidence type="ECO:0000256" key="8">
    <source>
        <dbReference type="ARBA" id="ARBA00022989"/>
    </source>
</evidence>
<comment type="caution">
    <text evidence="11">The sequence shown here is derived from an EMBL/GenBank/DDBJ whole genome shotgun (WGS) entry which is preliminary data.</text>
</comment>
<protein>
    <recommendedName>
        <fullName evidence="10">Ion-translocating oxidoreductase complex subunit D</fullName>
        <ecNumber evidence="10">7.-.-.-</ecNumber>
    </recommendedName>
    <alternativeName>
        <fullName evidence="10">Rnf electron transport complex subunit D</fullName>
    </alternativeName>
</protein>
<dbReference type="PANTHER" id="PTHR30578">
    <property type="entry name" value="ELECTRON TRANSPORT COMPLEX PROTEIN RNFD"/>
    <property type="match status" value="1"/>
</dbReference>
<evidence type="ECO:0000256" key="2">
    <source>
        <dbReference type="ARBA" id="ARBA00022553"/>
    </source>
</evidence>
<keyword evidence="3 10" id="KW-0285">Flavoprotein</keyword>
<feature type="transmembrane region" description="Helical" evidence="10">
    <location>
        <begin position="72"/>
        <end position="89"/>
    </location>
</feature>
<evidence type="ECO:0000256" key="1">
    <source>
        <dbReference type="ARBA" id="ARBA00022448"/>
    </source>
</evidence>
<feature type="transmembrane region" description="Helical" evidence="10">
    <location>
        <begin position="232"/>
        <end position="250"/>
    </location>
</feature>
<accession>A0A934WT42</accession>
<keyword evidence="1 10" id="KW-0813">Transport</keyword>
<dbReference type="GO" id="GO:0005886">
    <property type="term" value="C:plasma membrane"/>
    <property type="evidence" value="ECO:0007669"/>
    <property type="project" value="UniProtKB-SubCell"/>
</dbReference>
<feature type="transmembrane region" description="Helical" evidence="10">
    <location>
        <begin position="21"/>
        <end position="40"/>
    </location>
</feature>
<comment type="similarity">
    <text evidence="10">Belongs to the NqrB/RnfD family.</text>
</comment>
<feature type="modified residue" description="FMN phosphoryl threonine" evidence="10">
    <location>
        <position position="159"/>
    </location>
</feature>
<dbReference type="RefSeq" id="WP_201428180.1">
    <property type="nucleotide sequence ID" value="NZ_JAEQMG010000140.1"/>
</dbReference>
<dbReference type="NCBIfam" id="TIGR01946">
    <property type="entry name" value="rnfD"/>
    <property type="match status" value="1"/>
</dbReference>
<feature type="transmembrane region" description="Helical" evidence="10">
    <location>
        <begin position="46"/>
        <end position="63"/>
    </location>
</feature>
<dbReference type="AlphaFoldDB" id="A0A934WT42"/>
<keyword evidence="9 10" id="KW-0472">Membrane</keyword>
<keyword evidence="8 10" id="KW-1133">Transmembrane helix</keyword>
<comment type="subunit">
    <text evidence="10">The complex is composed of six subunits: RnfA, RnfB, RnfC, RnfD, RnfE and RnfG.</text>
</comment>
<keyword evidence="12" id="KW-1185">Reference proteome</keyword>
<comment type="function">
    <text evidence="10">Part of a membrane-bound complex that couples electron transfer with translocation of ions across the membrane.</text>
</comment>
<evidence type="ECO:0000313" key="12">
    <source>
        <dbReference type="Proteomes" id="UP000633365"/>
    </source>
</evidence>
<feature type="transmembrane region" description="Helical" evidence="10">
    <location>
        <begin position="208"/>
        <end position="226"/>
    </location>
</feature>
<evidence type="ECO:0000313" key="11">
    <source>
        <dbReference type="EMBL" id="MBK6089456.1"/>
    </source>
</evidence>
<feature type="transmembrane region" description="Helical" evidence="10">
    <location>
        <begin position="257"/>
        <end position="276"/>
    </location>
</feature>
<keyword evidence="10" id="KW-1003">Cell membrane</keyword>
<evidence type="ECO:0000256" key="6">
    <source>
        <dbReference type="ARBA" id="ARBA00022967"/>
    </source>
</evidence>
<dbReference type="Pfam" id="PF03116">
    <property type="entry name" value="NQR2_RnfD_RnfE"/>
    <property type="match status" value="1"/>
</dbReference>
<dbReference type="InterPro" id="IPR011303">
    <property type="entry name" value="RnfD_bac"/>
</dbReference>
<dbReference type="HAMAP" id="MF_00462">
    <property type="entry name" value="RsxD_RnfD"/>
    <property type="match status" value="1"/>
</dbReference>
<comment type="cofactor">
    <cofactor evidence="10">
        <name>FMN</name>
        <dbReference type="ChEBI" id="CHEBI:58210"/>
    </cofactor>
</comment>
<keyword evidence="4 10" id="KW-0288">FMN</keyword>
<evidence type="ECO:0000256" key="4">
    <source>
        <dbReference type="ARBA" id="ARBA00022643"/>
    </source>
</evidence>
<sequence>MMNKLISTVSPHFHTPRSTQMIMLDVIIALVPAEIASAIIFGWRALLIVAVCVGTCVLSEFLFEKLCKRENTVSDLSSIVTGILLAFNLPVTIPIWQAMLGSVIAIIVVKQLFGGIGQNFANPAITARIIMLVAFSGDMTKWITPSGFFTDVNASTSATPLLAMTNGTDVPSYLDLFLGRHGGSLGETCALALLLGGGYLLVRRVITWHTPVAFIGTVALMSLVCGKDVPGQVLSGGLLLGAFFMATDYATTPNTKWGKIIFGVGCGLITILIRFWGNYPEGVSYSILLMNILTPYISKLTRSKPLVGGVEE</sequence>
<dbReference type="GO" id="GO:0022900">
    <property type="term" value="P:electron transport chain"/>
    <property type="evidence" value="ECO:0007669"/>
    <property type="project" value="UniProtKB-UniRule"/>
</dbReference>
<keyword evidence="2 10" id="KW-0597">Phosphoprotein</keyword>
<keyword evidence="5 10" id="KW-0812">Transmembrane</keyword>
<dbReference type="EMBL" id="JAEQMG010000140">
    <property type="protein sequence ID" value="MBK6089456.1"/>
    <property type="molecule type" value="Genomic_DNA"/>
</dbReference>
<evidence type="ECO:0000256" key="10">
    <source>
        <dbReference type="HAMAP-Rule" id="MF_00462"/>
    </source>
</evidence>
<dbReference type="GO" id="GO:0055085">
    <property type="term" value="P:transmembrane transport"/>
    <property type="evidence" value="ECO:0007669"/>
    <property type="project" value="InterPro"/>
</dbReference>
<organism evidence="11 12">
    <name type="scientific">Ruminococcus difficilis</name>
    <dbReference type="NCBI Taxonomy" id="2763069"/>
    <lineage>
        <taxon>Bacteria</taxon>
        <taxon>Bacillati</taxon>
        <taxon>Bacillota</taxon>
        <taxon>Clostridia</taxon>
        <taxon>Eubacteriales</taxon>
        <taxon>Oscillospiraceae</taxon>
        <taxon>Ruminococcus</taxon>
    </lineage>
</organism>
<dbReference type="InterPro" id="IPR004338">
    <property type="entry name" value="NqrB/RnfD"/>
</dbReference>
<proteinExistence type="inferred from homology"/>
<dbReference type="EC" id="7.-.-.-" evidence="10"/>
<comment type="subcellular location">
    <subcellularLocation>
        <location evidence="10">Cell membrane</location>
        <topology evidence="10">Multi-pass membrane protein</topology>
    </subcellularLocation>
</comment>
<evidence type="ECO:0000256" key="7">
    <source>
        <dbReference type="ARBA" id="ARBA00022982"/>
    </source>
</evidence>
<evidence type="ECO:0000256" key="3">
    <source>
        <dbReference type="ARBA" id="ARBA00022630"/>
    </source>
</evidence>
<evidence type="ECO:0000256" key="5">
    <source>
        <dbReference type="ARBA" id="ARBA00022692"/>
    </source>
</evidence>